<dbReference type="EC" id="6.3.4.19" evidence="1"/>
<evidence type="ECO:0000256" key="5">
    <source>
        <dbReference type="ARBA" id="ARBA00022840"/>
    </source>
</evidence>
<dbReference type="HAMAP" id="MF_01161">
    <property type="entry name" value="tRNA_Ile_lys_synt"/>
    <property type="match status" value="1"/>
</dbReference>
<dbReference type="EMBL" id="JASNWA010000006">
    <property type="protein sequence ID" value="KAK3174297.1"/>
    <property type="molecule type" value="Genomic_DNA"/>
</dbReference>
<evidence type="ECO:0000259" key="7">
    <source>
        <dbReference type="Pfam" id="PF01171"/>
    </source>
</evidence>
<evidence type="ECO:0000256" key="4">
    <source>
        <dbReference type="ARBA" id="ARBA00022741"/>
    </source>
</evidence>
<protein>
    <recommendedName>
        <fullName evidence="1">tRNA(Ile)-lysidine synthetase</fullName>
        <ecNumber evidence="1">6.3.4.19</ecNumber>
    </recommendedName>
</protein>
<sequence length="640" mass="73122">MFRRSSPALRGLPKISYAEFYDAFTQEFRLAEYKTRQRKGARIGIAVSGGVDSMALAQLCSGLTLHPPAKQQWDFHFKAYIIDHDAREGSAFEAQRVRDRLFFMGLHPLIIRLTWPPSVKPLDLPDFETQARTLRYRALGTACRDSRIDTLLLGHHQDDQAETVLMRLAYGQRDNGLRGMQAHGNIPECWGVHGVHESGKFESVAFTLERLESQRQDLPSTPHAESQTRMLSSDRTFEGGGVRVIRPLLAFSKDRLVETCRAHSVRWIEDETNKDTWRTPRNAIRELLQTSRLPKALRKESTLRLARRKADFFAKSISTSSKLFANCDILLFDVRSSALVVRLLKRTMNTDVSQQSMENYLKKARIRAALLLRQMVNIVSPQDETSVQSLKYAVLSIFPNLRDLKDDSNRKHQPTGLTAGGVRFQRLAWPLSQQRPRSGHSSFKEPRPELNELDPDYVWKLTRQPYSGDLPTLTISPSVSDSHTLIAGDVAPPQTYPMSNASPWSPWQLWDGRYWIRVLNCSSHALVVRPLQASDLQSIAATISHDRWKTFCRFLASTAPDKVRWTLPTISECPNDRQKLGKVLVLPTLGRDGILDINDENGNRKVDWEVRYKRVSLGYLFDNDNNIIHRNRDVVTTWND</sequence>
<dbReference type="PANTHER" id="PTHR43033:SF1">
    <property type="entry name" value="TRNA(ILE)-LYSIDINE SYNTHASE-RELATED"/>
    <property type="match status" value="1"/>
</dbReference>
<dbReference type="PANTHER" id="PTHR43033">
    <property type="entry name" value="TRNA(ILE)-LYSIDINE SYNTHASE-RELATED"/>
    <property type="match status" value="1"/>
</dbReference>
<dbReference type="GO" id="GO:0032267">
    <property type="term" value="F:tRNA(Ile)-lysidine synthase activity"/>
    <property type="evidence" value="ECO:0007669"/>
    <property type="project" value="UniProtKB-EC"/>
</dbReference>
<gene>
    <name evidence="8" type="ORF">OEA41_001541</name>
</gene>
<evidence type="ECO:0000256" key="6">
    <source>
        <dbReference type="ARBA" id="ARBA00048539"/>
    </source>
</evidence>
<dbReference type="SUPFAM" id="SSF52402">
    <property type="entry name" value="Adenine nucleotide alpha hydrolases-like"/>
    <property type="match status" value="1"/>
</dbReference>
<dbReference type="GO" id="GO:0008033">
    <property type="term" value="P:tRNA processing"/>
    <property type="evidence" value="ECO:0007669"/>
    <property type="project" value="UniProtKB-KW"/>
</dbReference>
<comment type="caution">
    <text evidence="8">The sequence shown here is derived from an EMBL/GenBank/DDBJ whole genome shotgun (WGS) entry which is preliminary data.</text>
</comment>
<dbReference type="InterPro" id="IPR011063">
    <property type="entry name" value="TilS/TtcA_N"/>
</dbReference>
<dbReference type="InterPro" id="IPR012094">
    <property type="entry name" value="tRNA_Ile_lys_synt"/>
</dbReference>
<dbReference type="Gene3D" id="3.40.50.620">
    <property type="entry name" value="HUPs"/>
    <property type="match status" value="1"/>
</dbReference>
<evidence type="ECO:0000256" key="2">
    <source>
        <dbReference type="ARBA" id="ARBA00022598"/>
    </source>
</evidence>
<name>A0AAD9ZDC9_9LECA</name>
<reference evidence="8" key="1">
    <citation type="submission" date="2022-11" db="EMBL/GenBank/DDBJ databases">
        <title>Chromosomal genome sequence assembly and mating type (MAT) locus characterization of the leprose asexual lichenized fungus Lepraria neglecta (Nyl.) Erichsen.</title>
        <authorList>
            <person name="Allen J.L."/>
            <person name="Pfeffer B."/>
        </authorList>
    </citation>
    <scope>NUCLEOTIDE SEQUENCE</scope>
    <source>
        <strain evidence="8">Allen 5258</strain>
    </source>
</reference>
<keyword evidence="5" id="KW-0067">ATP-binding</keyword>
<keyword evidence="4" id="KW-0547">Nucleotide-binding</keyword>
<organism evidence="8 9">
    <name type="scientific">Lepraria neglecta</name>
    <dbReference type="NCBI Taxonomy" id="209136"/>
    <lineage>
        <taxon>Eukaryota</taxon>
        <taxon>Fungi</taxon>
        <taxon>Dikarya</taxon>
        <taxon>Ascomycota</taxon>
        <taxon>Pezizomycotina</taxon>
        <taxon>Lecanoromycetes</taxon>
        <taxon>OSLEUM clade</taxon>
        <taxon>Lecanoromycetidae</taxon>
        <taxon>Lecanorales</taxon>
        <taxon>Lecanorineae</taxon>
        <taxon>Stereocaulaceae</taxon>
        <taxon>Lepraria</taxon>
    </lineage>
</organism>
<dbReference type="Proteomes" id="UP001276659">
    <property type="component" value="Unassembled WGS sequence"/>
</dbReference>
<evidence type="ECO:0000256" key="1">
    <source>
        <dbReference type="ARBA" id="ARBA00013267"/>
    </source>
</evidence>
<dbReference type="InterPro" id="IPR012795">
    <property type="entry name" value="tRNA_Ile_lys_synt_N"/>
</dbReference>
<dbReference type="InterPro" id="IPR014729">
    <property type="entry name" value="Rossmann-like_a/b/a_fold"/>
</dbReference>
<accession>A0AAD9ZDC9</accession>
<dbReference type="CDD" id="cd01992">
    <property type="entry name" value="TilS_N"/>
    <property type="match status" value="1"/>
</dbReference>
<evidence type="ECO:0000256" key="3">
    <source>
        <dbReference type="ARBA" id="ARBA00022694"/>
    </source>
</evidence>
<keyword evidence="3" id="KW-0819">tRNA processing</keyword>
<evidence type="ECO:0000313" key="8">
    <source>
        <dbReference type="EMBL" id="KAK3174297.1"/>
    </source>
</evidence>
<dbReference type="AlphaFoldDB" id="A0AAD9ZDC9"/>
<keyword evidence="9" id="KW-1185">Reference proteome</keyword>
<feature type="domain" description="tRNA(Ile)-lysidine/2-thiocytidine synthase N-terminal" evidence="7">
    <location>
        <begin position="43"/>
        <end position="286"/>
    </location>
</feature>
<comment type="catalytic activity">
    <reaction evidence="6">
        <text>cytidine(34) in tRNA(Ile2) + L-lysine + ATP = lysidine(34) in tRNA(Ile2) + AMP + diphosphate + H(+)</text>
        <dbReference type="Rhea" id="RHEA:43744"/>
        <dbReference type="Rhea" id="RHEA-COMP:10625"/>
        <dbReference type="Rhea" id="RHEA-COMP:10670"/>
        <dbReference type="ChEBI" id="CHEBI:15378"/>
        <dbReference type="ChEBI" id="CHEBI:30616"/>
        <dbReference type="ChEBI" id="CHEBI:32551"/>
        <dbReference type="ChEBI" id="CHEBI:33019"/>
        <dbReference type="ChEBI" id="CHEBI:82748"/>
        <dbReference type="ChEBI" id="CHEBI:83665"/>
        <dbReference type="ChEBI" id="CHEBI:456215"/>
        <dbReference type="EC" id="6.3.4.19"/>
    </reaction>
</comment>
<dbReference type="Pfam" id="PF01171">
    <property type="entry name" value="ATP_bind_3"/>
    <property type="match status" value="1"/>
</dbReference>
<proteinExistence type="inferred from homology"/>
<evidence type="ECO:0000313" key="9">
    <source>
        <dbReference type="Proteomes" id="UP001276659"/>
    </source>
</evidence>
<dbReference type="GO" id="GO:0005524">
    <property type="term" value="F:ATP binding"/>
    <property type="evidence" value="ECO:0007669"/>
    <property type="project" value="UniProtKB-KW"/>
</dbReference>
<keyword evidence="2" id="KW-0436">Ligase</keyword>